<dbReference type="Proteomes" id="UP001642409">
    <property type="component" value="Unassembled WGS sequence"/>
</dbReference>
<dbReference type="EMBL" id="CATOUU010000756">
    <property type="protein sequence ID" value="CAI9946058.1"/>
    <property type="molecule type" value="Genomic_DNA"/>
</dbReference>
<dbReference type="Gene3D" id="1.10.510.10">
    <property type="entry name" value="Transferase(Phosphotransferase) domain 1"/>
    <property type="match status" value="1"/>
</dbReference>
<reference evidence="11 12" key="2">
    <citation type="submission" date="2024-07" db="EMBL/GenBank/DDBJ databases">
        <authorList>
            <person name="Akdeniz Z."/>
        </authorList>
    </citation>
    <scope>NUCLEOTIDE SEQUENCE [LARGE SCALE GENOMIC DNA]</scope>
</reference>
<evidence type="ECO:0000313" key="12">
    <source>
        <dbReference type="Proteomes" id="UP001642409"/>
    </source>
</evidence>
<dbReference type="InterPro" id="IPR000961">
    <property type="entry name" value="AGC-kinase_C"/>
</dbReference>
<dbReference type="PROSITE" id="PS50011">
    <property type="entry name" value="PROTEIN_KINASE_DOM"/>
    <property type="match status" value="1"/>
</dbReference>
<keyword evidence="12" id="KW-1185">Reference proteome</keyword>
<dbReference type="GO" id="GO:0005524">
    <property type="term" value="F:ATP binding"/>
    <property type="evidence" value="ECO:0007669"/>
    <property type="project" value="UniProtKB-UniRule"/>
</dbReference>
<keyword evidence="5 6" id="KW-0067">ATP-binding</keyword>
<dbReference type="PROSITE" id="PS51285">
    <property type="entry name" value="AGC_KINASE_CTER"/>
    <property type="match status" value="1"/>
</dbReference>
<dbReference type="SMART" id="SM00220">
    <property type="entry name" value="S_TKc"/>
    <property type="match status" value="1"/>
</dbReference>
<dbReference type="CDD" id="cd05123">
    <property type="entry name" value="STKc_AGC"/>
    <property type="match status" value="1"/>
</dbReference>
<evidence type="ECO:0000256" key="7">
    <source>
        <dbReference type="SAM" id="MobiDB-lite"/>
    </source>
</evidence>
<dbReference type="InterPro" id="IPR017441">
    <property type="entry name" value="Protein_kinase_ATP_BS"/>
</dbReference>
<evidence type="ECO:0000259" key="9">
    <source>
        <dbReference type="PROSITE" id="PS51285"/>
    </source>
</evidence>
<dbReference type="AlphaFoldDB" id="A0AA86PW17"/>
<evidence type="ECO:0000256" key="6">
    <source>
        <dbReference type="PROSITE-ProRule" id="PRU10141"/>
    </source>
</evidence>
<feature type="binding site" evidence="6">
    <location>
        <position position="58"/>
    </location>
    <ligand>
        <name>ATP</name>
        <dbReference type="ChEBI" id="CHEBI:30616"/>
    </ligand>
</feature>
<evidence type="ECO:0000256" key="1">
    <source>
        <dbReference type="ARBA" id="ARBA00022527"/>
    </source>
</evidence>
<dbReference type="SUPFAM" id="SSF56112">
    <property type="entry name" value="Protein kinase-like (PK-like)"/>
    <property type="match status" value="1"/>
</dbReference>
<feature type="domain" description="AGC-kinase C-terminal" evidence="9">
    <location>
        <begin position="284"/>
        <end position="359"/>
    </location>
</feature>
<organism evidence="10">
    <name type="scientific">Hexamita inflata</name>
    <dbReference type="NCBI Taxonomy" id="28002"/>
    <lineage>
        <taxon>Eukaryota</taxon>
        <taxon>Metamonada</taxon>
        <taxon>Diplomonadida</taxon>
        <taxon>Hexamitidae</taxon>
        <taxon>Hexamitinae</taxon>
        <taxon>Hexamita</taxon>
    </lineage>
</organism>
<evidence type="ECO:0000256" key="3">
    <source>
        <dbReference type="ARBA" id="ARBA00022741"/>
    </source>
</evidence>
<feature type="compositionally biased region" description="Acidic residues" evidence="7">
    <location>
        <begin position="406"/>
        <end position="416"/>
    </location>
</feature>
<evidence type="ECO:0000313" key="10">
    <source>
        <dbReference type="EMBL" id="CAI9946058.1"/>
    </source>
</evidence>
<evidence type="ECO:0000313" key="11">
    <source>
        <dbReference type="EMBL" id="CAL6066341.1"/>
    </source>
</evidence>
<keyword evidence="4 11" id="KW-0418">Kinase</keyword>
<keyword evidence="2" id="KW-0808">Transferase</keyword>
<comment type="caution">
    <text evidence="10">The sequence shown here is derived from an EMBL/GenBank/DDBJ whole genome shotgun (WGS) entry which is preliminary data.</text>
</comment>
<dbReference type="FunFam" id="1.10.510.10:FF:000008">
    <property type="entry name" value="Non-specific serine/threonine protein kinase"/>
    <property type="match status" value="1"/>
</dbReference>
<feature type="domain" description="Protein kinase" evidence="8">
    <location>
        <begin position="25"/>
        <end position="283"/>
    </location>
</feature>
<evidence type="ECO:0000256" key="4">
    <source>
        <dbReference type="ARBA" id="ARBA00022777"/>
    </source>
</evidence>
<evidence type="ECO:0000256" key="2">
    <source>
        <dbReference type="ARBA" id="ARBA00022679"/>
    </source>
</evidence>
<dbReference type="Gene3D" id="3.30.200.20">
    <property type="entry name" value="Phosphorylase Kinase, domain 1"/>
    <property type="match status" value="1"/>
</dbReference>
<dbReference type="InterPro" id="IPR045270">
    <property type="entry name" value="STKc_AGC"/>
</dbReference>
<dbReference type="PANTHER" id="PTHR24351">
    <property type="entry name" value="RIBOSOMAL PROTEIN S6 KINASE"/>
    <property type="match status" value="1"/>
</dbReference>
<dbReference type="PROSITE" id="PS00107">
    <property type="entry name" value="PROTEIN_KINASE_ATP"/>
    <property type="match status" value="1"/>
</dbReference>
<name>A0AA86PW17_9EUKA</name>
<dbReference type="FunFam" id="3.30.200.20:FF:000042">
    <property type="entry name" value="Aurora kinase A"/>
    <property type="match status" value="1"/>
</dbReference>
<protein>
    <submittedName>
        <fullName evidence="10">AGC</fullName>
    </submittedName>
    <submittedName>
        <fullName evidence="11">Kinase</fullName>
    </submittedName>
</protein>
<keyword evidence="1" id="KW-0723">Serine/threonine-protein kinase</keyword>
<dbReference type="Pfam" id="PF00069">
    <property type="entry name" value="Pkinase"/>
    <property type="match status" value="1"/>
</dbReference>
<reference evidence="10" key="1">
    <citation type="submission" date="2023-06" db="EMBL/GenBank/DDBJ databases">
        <authorList>
            <person name="Kurt Z."/>
        </authorList>
    </citation>
    <scope>NUCLEOTIDE SEQUENCE</scope>
</reference>
<keyword evidence="3 6" id="KW-0547">Nucleotide-binding</keyword>
<proteinExistence type="predicted"/>
<evidence type="ECO:0000259" key="8">
    <source>
        <dbReference type="PROSITE" id="PS50011"/>
    </source>
</evidence>
<evidence type="ECO:0000256" key="5">
    <source>
        <dbReference type="ARBA" id="ARBA00022840"/>
    </source>
</evidence>
<dbReference type="InterPro" id="IPR011009">
    <property type="entry name" value="Kinase-like_dom_sf"/>
</dbReference>
<sequence length="416" mass="47699">MGADQQGSIMNSTPNIPPATSITDFETIKSLGQGTFATVYLVRRIANNQLYALKVIKKQLVLQSNELEHTNAELKILSQLNHPNLVKLHGAFQNADNLYLVLDFMNGGELFHHLQKKRHFDEKVAQMFVAQLVLALQELHSKQIIMRDLKPENILLGSDGYIKVTDFGLSKLSKTGGVVVGTTFCGTAEYLSPEQLRNQPHGVEVDYWALGVIAYELMAGLPPFYNRDHKTMFKLILKGEPKFNESIFSQQAQSFIRQCLEKDPKKRLGTGGNFAQFKAHPWFSKLDWEKLYQKQYDLDYKPEKHLNANNVDLSNFDTRFTNQQINMEDVMGLDKTDITNQELFEGFDVDSKIVEKILQEKMKKAEKEQIENMQMMGCADDHESQSTSQQQRKRDVSQKKKKVRQEDEDLDQELSM</sequence>
<feature type="region of interest" description="Disordered" evidence="7">
    <location>
        <begin position="371"/>
        <end position="416"/>
    </location>
</feature>
<dbReference type="GO" id="GO:0004674">
    <property type="term" value="F:protein serine/threonine kinase activity"/>
    <property type="evidence" value="ECO:0007669"/>
    <property type="project" value="UniProtKB-KW"/>
</dbReference>
<dbReference type="SMART" id="SM00133">
    <property type="entry name" value="S_TK_X"/>
    <property type="match status" value="1"/>
</dbReference>
<accession>A0AA86PW17</accession>
<gene>
    <name evidence="10" type="ORF">HINF_LOCUS33703</name>
    <name evidence="11" type="ORF">HINF_LOCUS52272</name>
</gene>
<dbReference type="EMBL" id="CAXDID020000260">
    <property type="protein sequence ID" value="CAL6066341.1"/>
    <property type="molecule type" value="Genomic_DNA"/>
</dbReference>
<dbReference type="InterPro" id="IPR000719">
    <property type="entry name" value="Prot_kinase_dom"/>
</dbReference>